<accession>A0A9W7BII5</accession>
<feature type="compositionally biased region" description="Acidic residues" evidence="1">
    <location>
        <begin position="28"/>
        <end position="38"/>
    </location>
</feature>
<dbReference type="SUPFAM" id="SSF101898">
    <property type="entry name" value="NHL repeat"/>
    <property type="match status" value="1"/>
</dbReference>
<dbReference type="Proteomes" id="UP001162640">
    <property type="component" value="Unassembled WGS sequence"/>
</dbReference>
<dbReference type="AlphaFoldDB" id="A0A9W7BII5"/>
<evidence type="ECO:0000313" key="3">
    <source>
        <dbReference type="Proteomes" id="UP001162640"/>
    </source>
</evidence>
<name>A0A9W7BII5_9STRA</name>
<proteinExistence type="predicted"/>
<protein>
    <submittedName>
        <fullName evidence="2">Uncharacterized protein</fullName>
    </submittedName>
</protein>
<evidence type="ECO:0000313" key="2">
    <source>
        <dbReference type="EMBL" id="GMH88500.1"/>
    </source>
</evidence>
<dbReference type="EMBL" id="BLQM01000413">
    <property type="protein sequence ID" value="GMH88500.1"/>
    <property type="molecule type" value="Genomic_DNA"/>
</dbReference>
<sequence length="440" mass="49351">MADRQKDGKRRKSRPPRHKRKKNRVEKTEDDDDCDDDVLAQLRRQRLEDAAEVASSAPQPLPPPPLPTAPLTPPPPPKPPTNPLCLLPYLHSRTLSPSSLPSNIRLHYTLQTRFSFDPPPLLPLPPTISRSHRLSSLTLYSPEKVISTYFSHTDVYLSSPSNPFSPFCVGLETPLNFSPTSLHINKTFLTLASTSTLSTSSPKSTLQIYSEIDSQQSKPKYKVSKSFNINTHHLGSIIDTTHLKNSSNIITLNSHSINSVNPHHVITYTNLIPKATFQNSGIRKFDEPTKIISNDDSVIFGFRSGKLYDVDFRSNTFKKYECGSNSITGIYRSNFKIYTIDGLGDVRIYDTRFTILNKFETQEGSENSKFSNNKHLSGITFKNNGIYVPSRNSNRVFLKVFNEKGDSFKNVLELGEGESGVLSGEGERCVWGGCGNYYVF</sequence>
<feature type="compositionally biased region" description="Pro residues" evidence="1">
    <location>
        <begin position="59"/>
        <end position="82"/>
    </location>
</feature>
<evidence type="ECO:0000256" key="1">
    <source>
        <dbReference type="SAM" id="MobiDB-lite"/>
    </source>
</evidence>
<organism evidence="2 3">
    <name type="scientific">Triparma laevis f. inornata</name>
    <dbReference type="NCBI Taxonomy" id="1714386"/>
    <lineage>
        <taxon>Eukaryota</taxon>
        <taxon>Sar</taxon>
        <taxon>Stramenopiles</taxon>
        <taxon>Ochrophyta</taxon>
        <taxon>Bolidophyceae</taxon>
        <taxon>Parmales</taxon>
        <taxon>Triparmaceae</taxon>
        <taxon>Triparma</taxon>
    </lineage>
</organism>
<comment type="caution">
    <text evidence="2">The sequence shown here is derived from an EMBL/GenBank/DDBJ whole genome shotgun (WGS) entry which is preliminary data.</text>
</comment>
<feature type="region of interest" description="Disordered" evidence="1">
    <location>
        <begin position="1"/>
        <end position="82"/>
    </location>
</feature>
<feature type="compositionally biased region" description="Basic residues" evidence="1">
    <location>
        <begin position="7"/>
        <end position="24"/>
    </location>
</feature>
<gene>
    <name evidence="2" type="ORF">TL16_g11176</name>
</gene>
<reference evidence="3" key="1">
    <citation type="journal article" date="2023" name="Commun. Biol.">
        <title>Genome analysis of Parmales, the sister group of diatoms, reveals the evolutionary specialization of diatoms from phago-mixotrophs to photoautotrophs.</title>
        <authorList>
            <person name="Ban H."/>
            <person name="Sato S."/>
            <person name="Yoshikawa S."/>
            <person name="Yamada K."/>
            <person name="Nakamura Y."/>
            <person name="Ichinomiya M."/>
            <person name="Sato N."/>
            <person name="Blanc-Mathieu R."/>
            <person name="Endo H."/>
            <person name="Kuwata A."/>
            <person name="Ogata H."/>
        </authorList>
    </citation>
    <scope>NUCLEOTIDE SEQUENCE [LARGE SCALE GENOMIC DNA]</scope>
</reference>